<gene>
    <name evidence="8" type="ORF">GCM10023175_58500</name>
</gene>
<dbReference type="InterPro" id="IPR039425">
    <property type="entry name" value="RNA_pol_sigma-70-like"/>
</dbReference>
<dbReference type="InterPro" id="IPR014284">
    <property type="entry name" value="RNA_pol_sigma-70_dom"/>
</dbReference>
<dbReference type="SUPFAM" id="SSF88946">
    <property type="entry name" value="Sigma2 domain of RNA polymerase sigma factors"/>
    <property type="match status" value="1"/>
</dbReference>
<dbReference type="InterPro" id="IPR007627">
    <property type="entry name" value="RNA_pol_sigma70_r2"/>
</dbReference>
<dbReference type="InterPro" id="IPR013249">
    <property type="entry name" value="RNA_pol_sigma70_r4_t2"/>
</dbReference>
<dbReference type="RefSeq" id="WP_345425688.1">
    <property type="nucleotide sequence ID" value="NZ_BAABGT010000097.1"/>
</dbReference>
<dbReference type="InterPro" id="IPR036388">
    <property type="entry name" value="WH-like_DNA-bd_sf"/>
</dbReference>
<name>A0ABP8S0I7_9PSEU</name>
<proteinExistence type="inferred from homology"/>
<feature type="region of interest" description="Disordered" evidence="5">
    <location>
        <begin position="1"/>
        <end position="21"/>
    </location>
</feature>
<keyword evidence="4" id="KW-0804">Transcription</keyword>
<feature type="compositionally biased region" description="Basic and acidic residues" evidence="5">
    <location>
        <begin position="1"/>
        <end position="10"/>
    </location>
</feature>
<evidence type="ECO:0000256" key="1">
    <source>
        <dbReference type="ARBA" id="ARBA00010641"/>
    </source>
</evidence>
<feature type="domain" description="RNA polymerase sigma-70 region 2" evidence="6">
    <location>
        <begin position="42"/>
        <end position="109"/>
    </location>
</feature>
<evidence type="ECO:0000313" key="8">
    <source>
        <dbReference type="EMBL" id="GAA4556404.1"/>
    </source>
</evidence>
<evidence type="ECO:0000259" key="7">
    <source>
        <dbReference type="Pfam" id="PF08281"/>
    </source>
</evidence>
<comment type="similarity">
    <text evidence="1">Belongs to the sigma-70 factor family. ECF subfamily.</text>
</comment>
<reference evidence="9" key="1">
    <citation type="journal article" date="2019" name="Int. J. Syst. Evol. Microbiol.">
        <title>The Global Catalogue of Microorganisms (GCM) 10K type strain sequencing project: providing services to taxonomists for standard genome sequencing and annotation.</title>
        <authorList>
            <consortium name="The Broad Institute Genomics Platform"/>
            <consortium name="The Broad Institute Genome Sequencing Center for Infectious Disease"/>
            <person name="Wu L."/>
            <person name="Ma J."/>
        </authorList>
    </citation>
    <scope>NUCLEOTIDE SEQUENCE [LARGE SCALE GENOMIC DNA]</scope>
    <source>
        <strain evidence="9">JCM 17906</strain>
    </source>
</reference>
<dbReference type="NCBIfam" id="TIGR02937">
    <property type="entry name" value="sigma70-ECF"/>
    <property type="match status" value="1"/>
</dbReference>
<dbReference type="CDD" id="cd06171">
    <property type="entry name" value="Sigma70_r4"/>
    <property type="match status" value="1"/>
</dbReference>
<dbReference type="SUPFAM" id="SSF88659">
    <property type="entry name" value="Sigma3 and sigma4 domains of RNA polymerase sigma factors"/>
    <property type="match status" value="1"/>
</dbReference>
<feature type="region of interest" description="Disordered" evidence="5">
    <location>
        <begin position="107"/>
        <end position="126"/>
    </location>
</feature>
<keyword evidence="2" id="KW-0805">Transcription regulation</keyword>
<sequence>MKAREPEARPGTRTGGRPVGPATEEDLVVALAAGDRAALAGLYDRYGRRAWALARRICADDDHAQDAVQEAFLAVWKGAARFDPARGRVGTWVMTLVHHKAVDLVRREDGPRRRTTALDDQQPDLPSVPAAEGAALAAVTATAVRRALDTLPEEQRHALALAYFGGYTQREVASLTDSPLGTVKSRMFAGLARLRASLGPSFAPAFDEGVGR</sequence>
<dbReference type="InterPro" id="IPR013324">
    <property type="entry name" value="RNA_pol_sigma_r3/r4-like"/>
</dbReference>
<dbReference type="Pfam" id="PF04542">
    <property type="entry name" value="Sigma70_r2"/>
    <property type="match status" value="1"/>
</dbReference>
<evidence type="ECO:0000256" key="2">
    <source>
        <dbReference type="ARBA" id="ARBA00023015"/>
    </source>
</evidence>
<dbReference type="EMBL" id="BAABGT010000097">
    <property type="protein sequence ID" value="GAA4556404.1"/>
    <property type="molecule type" value="Genomic_DNA"/>
</dbReference>
<evidence type="ECO:0000256" key="5">
    <source>
        <dbReference type="SAM" id="MobiDB-lite"/>
    </source>
</evidence>
<comment type="caution">
    <text evidence="8">The sequence shown here is derived from an EMBL/GenBank/DDBJ whole genome shotgun (WGS) entry which is preliminary data.</text>
</comment>
<dbReference type="InterPro" id="IPR013325">
    <property type="entry name" value="RNA_pol_sigma_r2"/>
</dbReference>
<evidence type="ECO:0000259" key="6">
    <source>
        <dbReference type="Pfam" id="PF04542"/>
    </source>
</evidence>
<dbReference type="PANTHER" id="PTHR43133:SF62">
    <property type="entry name" value="RNA POLYMERASE SIGMA FACTOR SIGZ"/>
    <property type="match status" value="1"/>
</dbReference>
<dbReference type="Pfam" id="PF08281">
    <property type="entry name" value="Sigma70_r4_2"/>
    <property type="match status" value="1"/>
</dbReference>
<evidence type="ECO:0000313" key="9">
    <source>
        <dbReference type="Proteomes" id="UP001501598"/>
    </source>
</evidence>
<feature type="domain" description="RNA polymerase sigma factor 70 region 4 type 2" evidence="7">
    <location>
        <begin position="143"/>
        <end position="194"/>
    </location>
</feature>
<dbReference type="Gene3D" id="1.10.10.10">
    <property type="entry name" value="Winged helix-like DNA-binding domain superfamily/Winged helix DNA-binding domain"/>
    <property type="match status" value="1"/>
</dbReference>
<organism evidence="8 9">
    <name type="scientific">Pseudonocardia xishanensis</name>
    <dbReference type="NCBI Taxonomy" id="630995"/>
    <lineage>
        <taxon>Bacteria</taxon>
        <taxon>Bacillati</taxon>
        <taxon>Actinomycetota</taxon>
        <taxon>Actinomycetes</taxon>
        <taxon>Pseudonocardiales</taxon>
        <taxon>Pseudonocardiaceae</taxon>
        <taxon>Pseudonocardia</taxon>
    </lineage>
</organism>
<dbReference type="PANTHER" id="PTHR43133">
    <property type="entry name" value="RNA POLYMERASE ECF-TYPE SIGMA FACTO"/>
    <property type="match status" value="1"/>
</dbReference>
<dbReference type="Gene3D" id="1.10.1740.10">
    <property type="match status" value="1"/>
</dbReference>
<evidence type="ECO:0000256" key="4">
    <source>
        <dbReference type="ARBA" id="ARBA00023163"/>
    </source>
</evidence>
<evidence type="ECO:0000256" key="3">
    <source>
        <dbReference type="ARBA" id="ARBA00023082"/>
    </source>
</evidence>
<protein>
    <submittedName>
        <fullName evidence="8">Sigma-70 family RNA polymerase sigma factor</fullName>
    </submittedName>
</protein>
<accession>A0ABP8S0I7</accession>
<keyword evidence="3" id="KW-0731">Sigma factor</keyword>
<dbReference type="Proteomes" id="UP001501598">
    <property type="component" value="Unassembled WGS sequence"/>
</dbReference>
<keyword evidence="9" id="KW-1185">Reference proteome</keyword>